<dbReference type="InterPro" id="IPR036047">
    <property type="entry name" value="F-box-like_dom_sf"/>
</dbReference>
<dbReference type="EnsemblPlants" id="ONIVA01G23330.1">
    <property type="protein sequence ID" value="ONIVA01G23330.1"/>
    <property type="gene ID" value="ONIVA01G23330"/>
</dbReference>
<keyword evidence="3" id="KW-1185">Reference proteome</keyword>
<dbReference type="HOGENOM" id="CLU_024168_2_1_1"/>
<dbReference type="Gene3D" id="3.80.10.10">
    <property type="entry name" value="Ribonuclease Inhibitor"/>
    <property type="match status" value="1"/>
</dbReference>
<evidence type="ECO:0000259" key="1">
    <source>
        <dbReference type="Pfam" id="PF23622"/>
    </source>
</evidence>
<sequence length="504" mass="56459">MLHPMELLPRPSNQRVAIAGEDRISELPDDVLVSILEKLGNTRQAVATSVLSRRWLHLPWRIRRPFLSIFQFLPRSARAGGEDGFKNLQQRDLDRAIPPFVRAAMAFLASPTATHCLALRFLLTDEEDDELVYAVRHLLLAAGAAADAGGGGARCSSVQLDVRATADTTEAQMRDGARRRLLLTGLVARPRGLLITKLRLERLWLTAADVAAVLGACARLVHLTLHGCRAGRGEGAALAIDGAPELRELVVRGCGYRRVELRRAPKLVRITLESWSSTTTTAPFRLAAAPCLREISLVNSCTRRSSQRFRLSELLASATNLDCLSLNFRNEEIWIQPEDSNRFVAAFGRLTTLSLCRIFDECDLLWTLYLLKAAPSLRKFSIGVQKHSCQYGGSEVKQRQILFPEKRNMFWIDCNFQHYHLAQLEICGFEANDKYMIFTRLIMEQAKNLKVVILSDEKTCDECDFQDDGTSSTGSSYPKNKEEKRLIQKQLTEGISSPVRVLVL</sequence>
<dbReference type="SUPFAM" id="SSF52047">
    <property type="entry name" value="RNI-like"/>
    <property type="match status" value="1"/>
</dbReference>
<dbReference type="Pfam" id="PF23622">
    <property type="entry name" value="LRR_At1g61320_AtMIF1"/>
    <property type="match status" value="1"/>
</dbReference>
<dbReference type="InterPro" id="IPR055357">
    <property type="entry name" value="LRR_At1g61320_AtMIF1"/>
</dbReference>
<dbReference type="OMA" id="HCLALRF"/>
<dbReference type="Proteomes" id="UP000006591">
    <property type="component" value="Chromosome 1"/>
</dbReference>
<reference evidence="2" key="1">
    <citation type="submission" date="2015-04" db="UniProtKB">
        <authorList>
            <consortium name="EnsemblPlants"/>
        </authorList>
    </citation>
    <scope>IDENTIFICATION</scope>
    <source>
        <strain evidence="2">SL10</strain>
    </source>
</reference>
<evidence type="ECO:0000313" key="2">
    <source>
        <dbReference type="EnsemblPlants" id="ONIVA01G23330.1"/>
    </source>
</evidence>
<dbReference type="Gramene" id="ONIVA01G23330.1">
    <property type="protein sequence ID" value="ONIVA01G23330.1"/>
    <property type="gene ID" value="ONIVA01G23330"/>
</dbReference>
<dbReference type="InterPro" id="IPR044997">
    <property type="entry name" value="F-box_plant"/>
</dbReference>
<dbReference type="SUPFAM" id="SSF81383">
    <property type="entry name" value="F-box domain"/>
    <property type="match status" value="1"/>
</dbReference>
<reference evidence="2" key="2">
    <citation type="submission" date="2018-04" db="EMBL/GenBank/DDBJ databases">
        <title>OnivRS2 (Oryza nivara Reference Sequence Version 2).</title>
        <authorList>
            <person name="Zhang J."/>
            <person name="Kudrna D."/>
            <person name="Lee S."/>
            <person name="Talag J."/>
            <person name="Rajasekar S."/>
            <person name="Welchert J."/>
            <person name="Hsing Y.-I."/>
            <person name="Wing R.A."/>
        </authorList>
    </citation>
    <scope>NUCLEOTIDE SEQUENCE [LARGE SCALE GENOMIC DNA]</scope>
</reference>
<name>A0A0E0FNM3_ORYNI</name>
<evidence type="ECO:0000313" key="3">
    <source>
        <dbReference type="Proteomes" id="UP000006591"/>
    </source>
</evidence>
<feature type="domain" description="At1g61320/AtMIF1 LRR" evidence="1">
    <location>
        <begin position="195"/>
        <end position="470"/>
    </location>
</feature>
<proteinExistence type="predicted"/>
<dbReference type="AlphaFoldDB" id="A0A0E0FNM3"/>
<dbReference type="InterPro" id="IPR032675">
    <property type="entry name" value="LRR_dom_sf"/>
</dbReference>
<dbReference type="PANTHER" id="PTHR32153">
    <property type="entry name" value="OJ000223_09.16 PROTEIN"/>
    <property type="match status" value="1"/>
</dbReference>
<accession>A0A0E0FNM3</accession>
<organism evidence="2">
    <name type="scientific">Oryza nivara</name>
    <name type="common">Indian wild rice</name>
    <name type="synonym">Oryza sativa f. spontanea</name>
    <dbReference type="NCBI Taxonomy" id="4536"/>
    <lineage>
        <taxon>Eukaryota</taxon>
        <taxon>Viridiplantae</taxon>
        <taxon>Streptophyta</taxon>
        <taxon>Embryophyta</taxon>
        <taxon>Tracheophyta</taxon>
        <taxon>Spermatophyta</taxon>
        <taxon>Magnoliopsida</taxon>
        <taxon>Liliopsida</taxon>
        <taxon>Poales</taxon>
        <taxon>Poaceae</taxon>
        <taxon>BOP clade</taxon>
        <taxon>Oryzoideae</taxon>
        <taxon>Oryzeae</taxon>
        <taxon>Oryzinae</taxon>
        <taxon>Oryza</taxon>
    </lineage>
</organism>
<protein>
    <recommendedName>
        <fullName evidence="1">At1g61320/AtMIF1 LRR domain-containing protein</fullName>
    </recommendedName>
</protein>